<evidence type="ECO:0000256" key="3">
    <source>
        <dbReference type="ARBA" id="ARBA00023163"/>
    </source>
</evidence>
<dbReference type="InterPro" id="IPR009594">
    <property type="entry name" value="Tscrpt_reg_HTH_AraC_N"/>
</dbReference>
<dbReference type="PANTHER" id="PTHR43436">
    <property type="entry name" value="ARAC-FAMILY TRANSCRIPTIONAL REGULATOR"/>
    <property type="match status" value="1"/>
</dbReference>
<dbReference type="InterPro" id="IPR009057">
    <property type="entry name" value="Homeodomain-like_sf"/>
</dbReference>
<protein>
    <submittedName>
        <fullName evidence="5">Helix-turn-helix domain-containing protein</fullName>
    </submittedName>
</protein>
<dbReference type="InterPro" id="IPR018060">
    <property type="entry name" value="HTH_AraC"/>
</dbReference>
<keyword evidence="2" id="KW-0238">DNA-binding</keyword>
<name>A0A845G0E6_9BURK</name>
<sequence>MDDTGEGRQALKAMARSISRVLDRGEQAAGAVPGLTLFRQDAPTEPQSFMYEPSICMVAQGRKRVFLGEDSYVYDANNYLVSSLHMPGVVHILEASPEEPYIGLALRLDQREIAQLVLDSRLPPAPAQAPRRGMATGQTNAPLLAAFQRLIDLAGEERDIPIMAPLIQREILYRLLIGEQGDRLRQMVSTGTRTHQIAQAIAWLSAHFRSAFSIDELAARVHMSSSTFYHHFRSMTAVSPLQFQKQLRLQEARRLMLEEGMEAATAAFEVGYESPSQFNREYNRLFGAPPLRDITSYRRAAAG</sequence>
<evidence type="ECO:0000313" key="5">
    <source>
        <dbReference type="EMBL" id="MYM87321.1"/>
    </source>
</evidence>
<organism evidence="5 6">
    <name type="scientific">Duganella vulcania</name>
    <dbReference type="NCBI Taxonomy" id="2692166"/>
    <lineage>
        <taxon>Bacteria</taxon>
        <taxon>Pseudomonadati</taxon>
        <taxon>Pseudomonadota</taxon>
        <taxon>Betaproteobacteria</taxon>
        <taxon>Burkholderiales</taxon>
        <taxon>Oxalobacteraceae</taxon>
        <taxon>Telluria group</taxon>
        <taxon>Duganella</taxon>
    </lineage>
</organism>
<keyword evidence="1" id="KW-0805">Transcription regulation</keyword>
<dbReference type="GO" id="GO:0003700">
    <property type="term" value="F:DNA-binding transcription factor activity"/>
    <property type="evidence" value="ECO:0007669"/>
    <property type="project" value="InterPro"/>
</dbReference>
<dbReference type="InterPro" id="IPR037923">
    <property type="entry name" value="HTH-like"/>
</dbReference>
<dbReference type="SUPFAM" id="SSF46689">
    <property type="entry name" value="Homeodomain-like"/>
    <property type="match status" value="2"/>
</dbReference>
<dbReference type="Gene3D" id="1.10.10.60">
    <property type="entry name" value="Homeodomain-like"/>
    <property type="match status" value="2"/>
</dbReference>
<dbReference type="RefSeq" id="WP_161096480.1">
    <property type="nucleotide sequence ID" value="NZ_WWCW01000021.1"/>
</dbReference>
<dbReference type="GO" id="GO:0043565">
    <property type="term" value="F:sequence-specific DNA binding"/>
    <property type="evidence" value="ECO:0007669"/>
    <property type="project" value="InterPro"/>
</dbReference>
<accession>A0A845G0E6</accession>
<evidence type="ECO:0000256" key="1">
    <source>
        <dbReference type="ARBA" id="ARBA00023015"/>
    </source>
</evidence>
<evidence type="ECO:0000313" key="6">
    <source>
        <dbReference type="Proteomes" id="UP000470302"/>
    </source>
</evidence>
<dbReference type="Pfam" id="PF12833">
    <property type="entry name" value="HTH_18"/>
    <property type="match status" value="1"/>
</dbReference>
<dbReference type="EMBL" id="WWCW01000021">
    <property type="protein sequence ID" value="MYM87321.1"/>
    <property type="molecule type" value="Genomic_DNA"/>
</dbReference>
<keyword evidence="3" id="KW-0804">Transcription</keyword>
<dbReference type="PANTHER" id="PTHR43436:SF1">
    <property type="entry name" value="TRANSCRIPTIONAL REGULATORY PROTEIN"/>
    <property type="match status" value="1"/>
</dbReference>
<evidence type="ECO:0000259" key="4">
    <source>
        <dbReference type="PROSITE" id="PS01124"/>
    </source>
</evidence>
<reference evidence="5 6" key="1">
    <citation type="submission" date="2020-01" db="EMBL/GenBank/DDBJ databases">
        <title>Novel species isolated from a subtropical stream in China.</title>
        <authorList>
            <person name="Lu H."/>
        </authorList>
    </citation>
    <scope>NUCLEOTIDE SEQUENCE [LARGE SCALE GENOMIC DNA]</scope>
    <source>
        <strain evidence="5 6">FT82W</strain>
    </source>
</reference>
<proteinExistence type="predicted"/>
<dbReference type="Pfam" id="PF06719">
    <property type="entry name" value="AraC_N"/>
    <property type="match status" value="1"/>
</dbReference>
<dbReference type="SMART" id="SM00342">
    <property type="entry name" value="HTH_ARAC"/>
    <property type="match status" value="1"/>
</dbReference>
<evidence type="ECO:0000256" key="2">
    <source>
        <dbReference type="ARBA" id="ARBA00023125"/>
    </source>
</evidence>
<dbReference type="PROSITE" id="PS01124">
    <property type="entry name" value="HTH_ARAC_FAMILY_2"/>
    <property type="match status" value="1"/>
</dbReference>
<dbReference type="AlphaFoldDB" id="A0A845G0E6"/>
<dbReference type="Proteomes" id="UP000470302">
    <property type="component" value="Unassembled WGS sequence"/>
</dbReference>
<dbReference type="SUPFAM" id="SSF51215">
    <property type="entry name" value="Regulatory protein AraC"/>
    <property type="match status" value="1"/>
</dbReference>
<gene>
    <name evidence="5" type="ORF">GTP91_09015</name>
</gene>
<comment type="caution">
    <text evidence="5">The sequence shown here is derived from an EMBL/GenBank/DDBJ whole genome shotgun (WGS) entry which is preliminary data.</text>
</comment>
<feature type="domain" description="HTH araC/xylS-type" evidence="4">
    <location>
        <begin position="198"/>
        <end position="296"/>
    </location>
</feature>